<evidence type="ECO:0000313" key="2">
    <source>
        <dbReference type="Proteomes" id="UP000030624"/>
    </source>
</evidence>
<dbReference type="EMBL" id="CP009552">
    <property type="protein sequence ID" value="AIY90869.1"/>
    <property type="molecule type" value="Genomic_DNA"/>
</dbReference>
<protein>
    <submittedName>
        <fullName evidence="1">Cytochrome c family protein</fullName>
    </submittedName>
</protein>
<dbReference type="RefSeq" id="WP_048092868.1">
    <property type="nucleotide sequence ID" value="NZ_CP009552.1"/>
</dbReference>
<name>A0A0A7GFQ9_GEOAI</name>
<accession>A0A0A7GFQ9</accession>
<evidence type="ECO:0000313" key="1">
    <source>
        <dbReference type="EMBL" id="AIY90869.1"/>
    </source>
</evidence>
<gene>
    <name evidence="1" type="ORF">GACE_1843</name>
</gene>
<reference evidence="1 2" key="1">
    <citation type="journal article" date="2015" name="Appl. Environ. Microbiol.">
        <title>The Geoglobus acetivorans genome: Fe(III) reduction, acetate utilization, autotrophic growth, and degradation of aromatic compounds in a hyperthermophilic archaeon.</title>
        <authorList>
            <person name="Mardanov A.V."/>
            <person name="Slododkina G.B."/>
            <person name="Slobodkin A.I."/>
            <person name="Beletsky A.V."/>
            <person name="Gavrilov S.N."/>
            <person name="Kublanov I.V."/>
            <person name="Bonch-Osmolovskaya E.A."/>
            <person name="Skryabin K.G."/>
            <person name="Ravin N.V."/>
        </authorList>
    </citation>
    <scope>NUCLEOTIDE SEQUENCE [LARGE SCALE GENOMIC DNA]</scope>
    <source>
        <strain evidence="1 2">SBH6</strain>
    </source>
</reference>
<dbReference type="HOGENOM" id="CLU_598003_0_0_2"/>
<proteinExistence type="predicted"/>
<organism evidence="1 2">
    <name type="scientific">Geoglobus acetivorans</name>
    <dbReference type="NCBI Taxonomy" id="565033"/>
    <lineage>
        <taxon>Archaea</taxon>
        <taxon>Methanobacteriati</taxon>
        <taxon>Methanobacteriota</taxon>
        <taxon>Archaeoglobi</taxon>
        <taxon>Archaeoglobales</taxon>
        <taxon>Archaeoglobaceae</taxon>
        <taxon>Geoglobus</taxon>
    </lineage>
</organism>
<dbReference type="AlphaFoldDB" id="A0A0A7GFQ9"/>
<dbReference type="eggNOG" id="arCOG10904">
    <property type="taxonomic scope" value="Archaea"/>
</dbReference>
<dbReference type="Proteomes" id="UP000030624">
    <property type="component" value="Chromosome"/>
</dbReference>
<sequence length="392" mass="42533">MNLRFLVFVIISLVAIFLYTLPNSTYSVLLQTHNVKDISSPSNDIPCTQCHSKIAAELSNSTYHSGMTCEDCHRNPYLGQTVAYDNGTWVSGGEAHAAVKPRCLDCHSKTSITLANGTTVSVPKANAFGDPNYGTDYSAHKKFVQDALNFSLGVGENEACLACHTDFKLNIEFVRPQYYNFTFQSWTSVVVNSLGPANTTVVFKGGSGAKHIWRPLSSINCTDCHADIWNAINHPEPSPNGLTPNSSHVIWYWGGRSNNPQAPIHDISKIGTAYANISDYCLSSCHNPQVSGTLPPELTDAVHVARRLSCYSCHTDSYSVSVFDKTSGGYVAAPWPPNIMGNLDVGIFNAPLILHADSCISCKRAGAPTPPTGPFVSYSEPNNLVYYNGGRV</sequence>
<dbReference type="STRING" id="565033.GACE_1843"/>
<dbReference type="Gene3D" id="1.10.1130.10">
    <property type="entry name" value="Flavocytochrome C3, Chain A"/>
    <property type="match status" value="1"/>
</dbReference>
<dbReference type="SUPFAM" id="SSF48695">
    <property type="entry name" value="Multiheme cytochromes"/>
    <property type="match status" value="2"/>
</dbReference>
<dbReference type="KEGG" id="gac:GACE_1843"/>
<dbReference type="InterPro" id="IPR036280">
    <property type="entry name" value="Multihaem_cyt_sf"/>
</dbReference>
<dbReference type="GeneID" id="24798420"/>